<dbReference type="CDD" id="cd09913">
    <property type="entry name" value="EHD"/>
    <property type="match status" value="1"/>
</dbReference>
<evidence type="ECO:0000256" key="2">
    <source>
        <dbReference type="ARBA" id="ARBA00023136"/>
    </source>
</evidence>
<proteinExistence type="predicted"/>
<evidence type="ECO:0000256" key="3">
    <source>
        <dbReference type="SAM" id="MobiDB-lite"/>
    </source>
</evidence>
<evidence type="ECO:0000259" key="5">
    <source>
        <dbReference type="PROSITE" id="PS51718"/>
    </source>
</evidence>
<name>A0AAV2HF54_LYMST</name>
<dbReference type="InterPro" id="IPR030381">
    <property type="entry name" value="G_DYNAMIN_dom"/>
</dbReference>
<feature type="chain" id="PRO_5043651596" description="Dynamin-type G domain-containing protein" evidence="4">
    <location>
        <begin position="29"/>
        <end position="509"/>
    </location>
</feature>
<dbReference type="GO" id="GO:0012505">
    <property type="term" value="C:endomembrane system"/>
    <property type="evidence" value="ECO:0007669"/>
    <property type="project" value="UniProtKB-SubCell"/>
</dbReference>
<dbReference type="PANTHER" id="PTHR43681:SF1">
    <property type="entry name" value="SARCALUMENIN"/>
    <property type="match status" value="1"/>
</dbReference>
<feature type="compositionally biased region" description="Polar residues" evidence="3">
    <location>
        <begin position="57"/>
        <end position="73"/>
    </location>
</feature>
<comment type="caution">
    <text evidence="6">The sequence shown here is derived from an EMBL/GenBank/DDBJ whole genome shotgun (WGS) entry which is preliminary data.</text>
</comment>
<keyword evidence="2" id="KW-0472">Membrane</keyword>
<dbReference type="EMBL" id="CAXITT010000117">
    <property type="protein sequence ID" value="CAL1532456.1"/>
    <property type="molecule type" value="Genomic_DNA"/>
</dbReference>
<evidence type="ECO:0000256" key="4">
    <source>
        <dbReference type="SAM" id="SignalP"/>
    </source>
</evidence>
<comment type="subcellular location">
    <subcellularLocation>
        <location evidence="1">Endomembrane system</location>
        <topology evidence="1">Peripheral membrane protein</topology>
    </subcellularLocation>
</comment>
<accession>A0AAV2HF54</accession>
<feature type="region of interest" description="Disordered" evidence="3">
    <location>
        <begin position="36"/>
        <end position="82"/>
    </location>
</feature>
<dbReference type="Pfam" id="PF16880">
    <property type="entry name" value="EHD_N"/>
    <property type="match status" value="1"/>
</dbReference>
<dbReference type="GO" id="GO:0005525">
    <property type="term" value="F:GTP binding"/>
    <property type="evidence" value="ECO:0007669"/>
    <property type="project" value="InterPro"/>
</dbReference>
<protein>
    <recommendedName>
        <fullName evidence="5">Dynamin-type G domain-containing protein</fullName>
    </recommendedName>
</protein>
<dbReference type="Proteomes" id="UP001497497">
    <property type="component" value="Unassembled WGS sequence"/>
</dbReference>
<dbReference type="AlphaFoldDB" id="A0AAV2HF54"/>
<feature type="signal peptide" evidence="4">
    <location>
        <begin position="1"/>
        <end position="28"/>
    </location>
</feature>
<keyword evidence="7" id="KW-1185">Reference proteome</keyword>
<dbReference type="InterPro" id="IPR045063">
    <property type="entry name" value="Dynamin_N"/>
</dbReference>
<evidence type="ECO:0000313" key="7">
    <source>
        <dbReference type="Proteomes" id="UP001497497"/>
    </source>
</evidence>
<keyword evidence="4" id="KW-0732">Signal</keyword>
<dbReference type="Pfam" id="PF00350">
    <property type="entry name" value="Dynamin_N"/>
    <property type="match status" value="1"/>
</dbReference>
<gene>
    <name evidence="6" type="ORF">GSLYS_00006535001</name>
</gene>
<organism evidence="6 7">
    <name type="scientific">Lymnaea stagnalis</name>
    <name type="common">Great pond snail</name>
    <name type="synonym">Helix stagnalis</name>
    <dbReference type="NCBI Taxonomy" id="6523"/>
    <lineage>
        <taxon>Eukaryota</taxon>
        <taxon>Metazoa</taxon>
        <taxon>Spiralia</taxon>
        <taxon>Lophotrochozoa</taxon>
        <taxon>Mollusca</taxon>
        <taxon>Gastropoda</taxon>
        <taxon>Heterobranchia</taxon>
        <taxon>Euthyneura</taxon>
        <taxon>Panpulmonata</taxon>
        <taxon>Hygrophila</taxon>
        <taxon>Lymnaeoidea</taxon>
        <taxon>Lymnaeidae</taxon>
        <taxon>Lymnaea</taxon>
    </lineage>
</organism>
<dbReference type="InterPro" id="IPR051943">
    <property type="entry name" value="TRAFAC_Dynamin-like_GTPase"/>
</dbReference>
<reference evidence="6 7" key="1">
    <citation type="submission" date="2024-04" db="EMBL/GenBank/DDBJ databases">
        <authorList>
            <consortium name="Genoscope - CEA"/>
            <person name="William W."/>
        </authorList>
    </citation>
    <scope>NUCLEOTIDE SEQUENCE [LARGE SCALE GENOMIC DNA]</scope>
</reference>
<dbReference type="InterPro" id="IPR027417">
    <property type="entry name" value="P-loop_NTPase"/>
</dbReference>
<evidence type="ECO:0000256" key="1">
    <source>
        <dbReference type="ARBA" id="ARBA00004184"/>
    </source>
</evidence>
<evidence type="ECO:0000313" key="6">
    <source>
        <dbReference type="EMBL" id="CAL1532456.1"/>
    </source>
</evidence>
<feature type="domain" description="Dynamin-type G" evidence="5">
    <location>
        <begin position="139"/>
        <end position="380"/>
    </location>
</feature>
<dbReference type="SUPFAM" id="SSF52540">
    <property type="entry name" value="P-loop containing nucleoside triphosphate hydrolases"/>
    <property type="match status" value="1"/>
</dbReference>
<dbReference type="InterPro" id="IPR031692">
    <property type="entry name" value="EHD_N"/>
</dbReference>
<dbReference type="PROSITE" id="PS51718">
    <property type="entry name" value="G_DYNAMIN_2"/>
    <property type="match status" value="1"/>
</dbReference>
<dbReference type="Gene3D" id="1.10.268.20">
    <property type="match status" value="1"/>
</dbReference>
<dbReference type="PANTHER" id="PTHR43681">
    <property type="entry name" value="TRANSMEMBRANE GTPASE FZO"/>
    <property type="match status" value="1"/>
</dbReference>
<sequence>MAAPSKKFHILPHVTVFLLLASLPVFQAKDFEKGSESEHVQEVKSPSEAAKHPPAKNTPQATRPESLESTQSGKSRDHIYGTLNLRERKKATKDFKHRETVMKKTLQDLLAIYKSSIEPLEIAYRFSDLNKDALLESEIMAKPLILLLGPWSAGKTSMINYLLEIEDAPEKLHTGAEPTTSDFFIIQHGPKYKTVKGMQLVADQKNSFASLEKLGLHFLERLKGIELPSEILELVTIVDTPGILENRKQQERGYPFNEVIQWFLQRSSVIYLVFDPTKMEVGTELENIFNQLKGYDAKIKILLNKADTITQQELMKVYGALFWNLAPIVKSVEPPRVYIGSFWSKAKIDHPMYRLFLEEETALLVDLNQVVENQVENKVAYIRTHAYLVRLHALTVDSFMRTYENHKSLIFNNDKLWQEIVNEPDKFGVFQEVMVNTEMSIHDTPRAETYLHFFRINTLNIFARLKSHCTFFSGCAIDKISAAITKELPQLLAYLKENVSQGHCTKDTC</sequence>
<dbReference type="Gene3D" id="3.40.50.300">
    <property type="entry name" value="P-loop containing nucleotide triphosphate hydrolases"/>
    <property type="match status" value="1"/>
</dbReference>